<accession>A0A7W4W9D3</accession>
<dbReference type="PANTHER" id="PTHR33755">
    <property type="entry name" value="TOXIN PARE1-RELATED"/>
    <property type="match status" value="1"/>
</dbReference>
<dbReference type="EMBL" id="JACHWZ010000001">
    <property type="protein sequence ID" value="MBB3059436.1"/>
    <property type="molecule type" value="Genomic_DNA"/>
</dbReference>
<dbReference type="AlphaFoldDB" id="A0A7W4W9D3"/>
<reference evidence="4 5" key="1">
    <citation type="submission" date="2020-08" db="EMBL/GenBank/DDBJ databases">
        <title>Genomic Encyclopedia of Type Strains, Phase III (KMG-III): the genomes of soil and plant-associated and newly described type strains.</title>
        <authorList>
            <person name="Whitman W."/>
        </authorList>
    </citation>
    <scope>NUCLEOTIDE SEQUENCE [LARGE SCALE GENOMIC DNA]</scope>
    <source>
        <strain evidence="4 5">CECT 8799</strain>
    </source>
</reference>
<evidence type="ECO:0000313" key="5">
    <source>
        <dbReference type="Proteomes" id="UP000535937"/>
    </source>
</evidence>
<dbReference type="InterPro" id="IPR051803">
    <property type="entry name" value="TA_system_RelE-like_toxin"/>
</dbReference>
<sequence length="95" mass="10831">MLTLETSPEAEADLLDIWLYIAKDQPTNADRFLDRLQEKALKLAEFPDMGRDRPELAKGLKSFPVDRYNIYYCVIGSALVLVRILPGSRDIDALF</sequence>
<dbReference type="Gene3D" id="3.30.2310.20">
    <property type="entry name" value="RelE-like"/>
    <property type="match status" value="1"/>
</dbReference>
<protein>
    <submittedName>
        <fullName evidence="4">Toxin ParE1/3/4</fullName>
    </submittedName>
</protein>
<dbReference type="PANTHER" id="PTHR33755:SF6">
    <property type="entry name" value="PLASMID STABILIZATION SYSTEM PROTEIN"/>
    <property type="match status" value="1"/>
</dbReference>
<keyword evidence="3" id="KW-0472">Membrane</keyword>
<evidence type="ECO:0000313" key="4">
    <source>
        <dbReference type="EMBL" id="MBB3059436.1"/>
    </source>
</evidence>
<keyword evidence="5" id="KW-1185">Reference proteome</keyword>
<keyword evidence="3" id="KW-0812">Transmembrane</keyword>
<organism evidence="4 5">
    <name type="scientific">Microbulbifer rhizosphaerae</name>
    <dbReference type="NCBI Taxonomy" id="1562603"/>
    <lineage>
        <taxon>Bacteria</taxon>
        <taxon>Pseudomonadati</taxon>
        <taxon>Pseudomonadota</taxon>
        <taxon>Gammaproteobacteria</taxon>
        <taxon>Cellvibrionales</taxon>
        <taxon>Microbulbiferaceae</taxon>
        <taxon>Microbulbifer</taxon>
    </lineage>
</organism>
<feature type="transmembrane region" description="Helical" evidence="3">
    <location>
        <begin position="68"/>
        <end position="85"/>
    </location>
</feature>
<gene>
    <name evidence="4" type="ORF">FHS09_000237</name>
</gene>
<name>A0A7W4W9D3_9GAMM</name>
<evidence type="ECO:0000256" key="3">
    <source>
        <dbReference type="SAM" id="Phobius"/>
    </source>
</evidence>
<keyword evidence="3" id="KW-1133">Transmembrane helix</keyword>
<dbReference type="InterPro" id="IPR035093">
    <property type="entry name" value="RelE/ParE_toxin_dom_sf"/>
</dbReference>
<comment type="caution">
    <text evidence="4">The sequence shown here is derived from an EMBL/GenBank/DDBJ whole genome shotgun (WGS) entry which is preliminary data.</text>
</comment>
<dbReference type="InterPro" id="IPR007712">
    <property type="entry name" value="RelE/ParE_toxin"/>
</dbReference>
<evidence type="ECO:0000256" key="1">
    <source>
        <dbReference type="ARBA" id="ARBA00006226"/>
    </source>
</evidence>
<proteinExistence type="inferred from homology"/>
<comment type="similarity">
    <text evidence="1">Belongs to the RelE toxin family.</text>
</comment>
<dbReference type="RefSeq" id="WP_183455821.1">
    <property type="nucleotide sequence ID" value="NZ_JACHWZ010000001.1"/>
</dbReference>
<dbReference type="Proteomes" id="UP000535937">
    <property type="component" value="Unassembled WGS sequence"/>
</dbReference>
<dbReference type="Pfam" id="PF05016">
    <property type="entry name" value="ParE_toxin"/>
    <property type="match status" value="1"/>
</dbReference>
<keyword evidence="2" id="KW-1277">Toxin-antitoxin system</keyword>
<evidence type="ECO:0000256" key="2">
    <source>
        <dbReference type="ARBA" id="ARBA00022649"/>
    </source>
</evidence>